<dbReference type="KEGG" id="xya:ET471_13795"/>
<accession>A0A4P6FBS6</accession>
<dbReference type="EMBL" id="CP035493">
    <property type="protein sequence ID" value="QAY70967.1"/>
    <property type="molecule type" value="Genomic_DNA"/>
</dbReference>
<dbReference type="RefSeq" id="WP_129189213.1">
    <property type="nucleotide sequence ID" value="NZ_CP035493.1"/>
</dbReference>
<organism evidence="1 2">
    <name type="scientific">Xylanimonas protaetiae</name>
    <dbReference type="NCBI Taxonomy" id="2509457"/>
    <lineage>
        <taxon>Bacteria</taxon>
        <taxon>Bacillati</taxon>
        <taxon>Actinomycetota</taxon>
        <taxon>Actinomycetes</taxon>
        <taxon>Micrococcales</taxon>
        <taxon>Promicromonosporaceae</taxon>
        <taxon>Xylanimonas</taxon>
    </lineage>
</organism>
<dbReference type="OrthoDB" id="9860708at2"/>
<name>A0A4P6FBS6_9MICO</name>
<proteinExistence type="predicted"/>
<dbReference type="AlphaFoldDB" id="A0A4P6FBS6"/>
<gene>
    <name evidence="1" type="ORF">ET471_13795</name>
</gene>
<sequence length="118" mass="12405">MDGIDLALAKLDSALGNSGTSFDVPLWEAPSGSQVGADVRKTARAASREGDKLGAVRLLVVAAVQARATVPADVLDDVEARVAQTDGDQADRDTIAEAITMLRNPPPAPRRGLFGRRR</sequence>
<dbReference type="Proteomes" id="UP000292118">
    <property type="component" value="Chromosome"/>
</dbReference>
<reference evidence="1 2" key="1">
    <citation type="submission" date="2019-01" db="EMBL/GenBank/DDBJ databases">
        <title>Genome sequencing of strain FW10M-9.</title>
        <authorList>
            <person name="Heo J."/>
            <person name="Kim S.-J."/>
            <person name="Kim J.-S."/>
            <person name="Hong S.-B."/>
            <person name="Kwon S.-W."/>
        </authorList>
    </citation>
    <scope>NUCLEOTIDE SEQUENCE [LARGE SCALE GENOMIC DNA]</scope>
    <source>
        <strain evidence="1 2">FW10M-9</strain>
    </source>
</reference>
<evidence type="ECO:0000313" key="2">
    <source>
        <dbReference type="Proteomes" id="UP000292118"/>
    </source>
</evidence>
<evidence type="ECO:0000313" key="1">
    <source>
        <dbReference type="EMBL" id="QAY70967.1"/>
    </source>
</evidence>
<keyword evidence="2" id="KW-1185">Reference proteome</keyword>
<protein>
    <submittedName>
        <fullName evidence="1">Uncharacterized protein</fullName>
    </submittedName>
</protein>